<keyword evidence="2" id="KW-1185">Reference proteome</keyword>
<dbReference type="OrthoDB" id="6669438at2"/>
<organism evidence="1 2">
    <name type="scientific">Acinetobacter defluvii</name>
    <dbReference type="NCBI Taxonomy" id="1871111"/>
    <lineage>
        <taxon>Bacteria</taxon>
        <taxon>Pseudomonadati</taxon>
        <taxon>Pseudomonadota</taxon>
        <taxon>Gammaproteobacteria</taxon>
        <taxon>Moraxellales</taxon>
        <taxon>Moraxellaceae</taxon>
        <taxon>Acinetobacter</taxon>
    </lineage>
</organism>
<geneLocation type="plasmid" evidence="1 2">
    <name>p1_010030</name>
</geneLocation>
<dbReference type="RefSeq" id="WP_065994790.1">
    <property type="nucleotide sequence ID" value="NZ_CP029389.2"/>
</dbReference>
<dbReference type="Proteomes" id="UP000245977">
    <property type="component" value="Plasmid p1_010030"/>
</dbReference>
<gene>
    <name evidence="1" type="ORF">DJ533_00210</name>
</gene>
<name>A0A2S2F9Y5_9GAMM</name>
<accession>A0A2S2F9Y5</accession>
<dbReference type="KEGG" id="adv:DJ533_00210"/>
<keyword evidence="1" id="KW-0614">Plasmid</keyword>
<sequence length="429" mass="47970">MFLIMDIDGSLSLKADLVGTPPLWVNLDPYSYLGDGVELHVNFKQTDQVVNADTVKLDISFIDQATNDVIYKFVGSLSDDINQTNSLMSIVDATEEFKDFEVKVGAGFSQAIVLSSAYNNLDSLGRSKKVLTWQSNTPPSNIDSLAKTLTRGKNKPTRLYMFFDNNVTVFTQLMRVMDKLNIRLFVELDPMLTVDQAIQTANDLAADDDRVSFIWSPNVARPINAQSLKGRKVARLIGGTLMAWHTLRDANMDAQGIPAYHNPVAGYDYPFSYRGLDQRPDIDLDDTTRKRLANARINVMQVIDFRAGSRFILGDVLTANNNNTSLLKLINASDISMFIANTINAITMRHLLKGMTTYIEDATKECVKFLDSCCTKNRPLLVHSETLNGFYKFTITPRQDRPFDAVDVKLGCRPQGATRAAYNDFAVEK</sequence>
<dbReference type="STRING" id="1871111.GCA_001704615_00909"/>
<dbReference type="EMBL" id="CP029389">
    <property type="protein sequence ID" value="AWL27142.1"/>
    <property type="molecule type" value="Genomic_DNA"/>
</dbReference>
<evidence type="ECO:0000313" key="2">
    <source>
        <dbReference type="Proteomes" id="UP000245977"/>
    </source>
</evidence>
<dbReference type="AlphaFoldDB" id="A0A2S2F9Y5"/>
<proteinExistence type="predicted"/>
<protein>
    <submittedName>
        <fullName evidence="1">Uncharacterized protein</fullName>
    </submittedName>
</protein>
<reference evidence="1" key="1">
    <citation type="submission" date="2019-08" db="EMBL/GenBank/DDBJ databases">
        <title>The complete genome of Acinetobacter defluvii strain WCHAD010030.</title>
        <authorList>
            <person name="Hu Y."/>
            <person name="Qin J."/>
            <person name="Feng Y."/>
            <person name="Zong Z."/>
        </authorList>
    </citation>
    <scope>NUCLEOTIDE SEQUENCE</scope>
    <source>
        <strain evidence="1">WCHA30</strain>
        <plasmid evidence="1">p1_010030</plasmid>
    </source>
</reference>
<evidence type="ECO:0000313" key="1">
    <source>
        <dbReference type="EMBL" id="AWL27142.1"/>
    </source>
</evidence>